<accession>A0ABV0XRY6</accession>
<organism evidence="1 2">
    <name type="scientific">Ameca splendens</name>
    <dbReference type="NCBI Taxonomy" id="208324"/>
    <lineage>
        <taxon>Eukaryota</taxon>
        <taxon>Metazoa</taxon>
        <taxon>Chordata</taxon>
        <taxon>Craniata</taxon>
        <taxon>Vertebrata</taxon>
        <taxon>Euteleostomi</taxon>
        <taxon>Actinopterygii</taxon>
        <taxon>Neopterygii</taxon>
        <taxon>Teleostei</taxon>
        <taxon>Neoteleostei</taxon>
        <taxon>Acanthomorphata</taxon>
        <taxon>Ovalentaria</taxon>
        <taxon>Atherinomorphae</taxon>
        <taxon>Cyprinodontiformes</taxon>
        <taxon>Goodeidae</taxon>
        <taxon>Ameca</taxon>
    </lineage>
</organism>
<proteinExistence type="predicted"/>
<sequence length="139" mass="14696">MEPGGEVTGVHHFLDHLLRSKLGGGCQQLTARVLSLSGLPEPDHVFTCGTLPGFTTSGKKLSSSMNKDSNLLDLTGWQPPVFFAPCIPFKNPVHPPPSTVPTSENPGSSYHPGTPLSTIICLTVGFPVPVSLPTSLHCK</sequence>
<comment type="caution">
    <text evidence="1">The sequence shown here is derived from an EMBL/GenBank/DDBJ whole genome shotgun (WGS) entry which is preliminary data.</text>
</comment>
<keyword evidence="2" id="KW-1185">Reference proteome</keyword>
<protein>
    <submittedName>
        <fullName evidence="1">Uncharacterized protein</fullName>
    </submittedName>
</protein>
<dbReference type="EMBL" id="JAHRIP010010937">
    <property type="protein sequence ID" value="MEQ2284209.1"/>
    <property type="molecule type" value="Genomic_DNA"/>
</dbReference>
<evidence type="ECO:0000313" key="1">
    <source>
        <dbReference type="EMBL" id="MEQ2284209.1"/>
    </source>
</evidence>
<name>A0ABV0XRY6_9TELE</name>
<evidence type="ECO:0000313" key="2">
    <source>
        <dbReference type="Proteomes" id="UP001469553"/>
    </source>
</evidence>
<reference evidence="1 2" key="1">
    <citation type="submission" date="2021-06" db="EMBL/GenBank/DDBJ databases">
        <authorList>
            <person name="Palmer J.M."/>
        </authorList>
    </citation>
    <scope>NUCLEOTIDE SEQUENCE [LARGE SCALE GENOMIC DNA]</scope>
    <source>
        <strain evidence="1 2">AS_MEX2019</strain>
        <tissue evidence="1">Muscle</tissue>
    </source>
</reference>
<dbReference type="Proteomes" id="UP001469553">
    <property type="component" value="Unassembled WGS sequence"/>
</dbReference>
<gene>
    <name evidence="1" type="ORF">AMECASPLE_019177</name>
</gene>